<evidence type="ECO:0000259" key="2">
    <source>
        <dbReference type="PROSITE" id="PS50110"/>
    </source>
</evidence>
<gene>
    <name evidence="3" type="ORF">VPARA_35590</name>
</gene>
<dbReference type="InterPro" id="IPR001789">
    <property type="entry name" value="Sig_transdc_resp-reg_receiver"/>
</dbReference>
<evidence type="ECO:0000313" key="4">
    <source>
        <dbReference type="Proteomes" id="UP000035170"/>
    </source>
</evidence>
<dbReference type="SUPFAM" id="SSF52172">
    <property type="entry name" value="CheY-like"/>
    <property type="match status" value="1"/>
</dbReference>
<dbReference type="Proteomes" id="UP000035170">
    <property type="component" value="Unassembled WGS sequence"/>
</dbReference>
<name>A0A0H2LYD8_VARPD</name>
<feature type="domain" description="Response regulatory" evidence="2">
    <location>
        <begin position="4"/>
        <end position="122"/>
    </location>
</feature>
<feature type="modified residue" description="4-aspartylphosphate" evidence="1">
    <location>
        <position position="57"/>
    </location>
</feature>
<keyword evidence="1" id="KW-0597">Phosphoprotein</keyword>
<protein>
    <submittedName>
        <fullName evidence="3">Response regulator receiver domain protein</fullName>
    </submittedName>
</protein>
<dbReference type="RefSeq" id="WP_021007413.1">
    <property type="nucleotide sequence ID" value="NZ_JZWI01000018.1"/>
</dbReference>
<dbReference type="EMBL" id="JZWI01000018">
    <property type="protein sequence ID" value="KLN55208.1"/>
    <property type="molecule type" value="Genomic_DNA"/>
</dbReference>
<reference evidence="3 4" key="1">
    <citation type="submission" date="2015-03" db="EMBL/GenBank/DDBJ databases">
        <title>Genome sequence of Variovorax paradoxus TBEA6.</title>
        <authorList>
            <person name="Poehlein A."/>
            <person name="Schuldes J."/>
            <person name="Wuebbeler J.H."/>
            <person name="Hiessl S."/>
            <person name="Steinbuechel A."/>
            <person name="Daniel R."/>
        </authorList>
    </citation>
    <scope>NUCLEOTIDE SEQUENCE [LARGE SCALE GENOMIC DNA]</scope>
    <source>
        <strain evidence="3 4">TBEA6</strain>
    </source>
</reference>
<accession>A0A0H2LYD8</accession>
<comment type="caution">
    <text evidence="3">The sequence shown here is derived from an EMBL/GenBank/DDBJ whole genome shotgun (WGS) entry which is preliminary data.</text>
</comment>
<dbReference type="PATRIC" id="fig|34073.19.peg.3648"/>
<dbReference type="SMART" id="SM00448">
    <property type="entry name" value="REC"/>
    <property type="match status" value="1"/>
</dbReference>
<dbReference type="GO" id="GO:0000160">
    <property type="term" value="P:phosphorelay signal transduction system"/>
    <property type="evidence" value="ECO:0007669"/>
    <property type="project" value="InterPro"/>
</dbReference>
<keyword evidence="4" id="KW-1185">Reference proteome</keyword>
<evidence type="ECO:0000313" key="3">
    <source>
        <dbReference type="EMBL" id="KLN55208.1"/>
    </source>
</evidence>
<dbReference type="PROSITE" id="PS50110">
    <property type="entry name" value="RESPONSE_REGULATORY"/>
    <property type="match status" value="1"/>
</dbReference>
<dbReference type="InterPro" id="IPR011006">
    <property type="entry name" value="CheY-like_superfamily"/>
</dbReference>
<evidence type="ECO:0000256" key="1">
    <source>
        <dbReference type="PROSITE-ProRule" id="PRU00169"/>
    </source>
</evidence>
<organism evidence="3 4">
    <name type="scientific">Variovorax paradoxus</name>
    <dbReference type="NCBI Taxonomy" id="34073"/>
    <lineage>
        <taxon>Bacteria</taxon>
        <taxon>Pseudomonadati</taxon>
        <taxon>Pseudomonadota</taxon>
        <taxon>Betaproteobacteria</taxon>
        <taxon>Burkholderiales</taxon>
        <taxon>Comamonadaceae</taxon>
        <taxon>Variovorax</taxon>
    </lineage>
</organism>
<dbReference type="Gene3D" id="3.40.50.2300">
    <property type="match status" value="1"/>
</dbReference>
<dbReference type="AlphaFoldDB" id="A0A0H2LYD8"/>
<proteinExistence type="predicted"/>
<dbReference type="Pfam" id="PF00072">
    <property type="entry name" value="Response_reg"/>
    <property type="match status" value="1"/>
</dbReference>
<sequence>MALITFLVEDNKTIRDNLVPALEDLVNGQVVGFAETETDALAWLALHPHDWQLLIVDLFLKEGSGLGVLSGCKPRGPGQRVVVLSNYVTADIRARCEALGADAVFDKSRDLDAFIEYCNTDRPSGFSTLA</sequence>
<dbReference type="CDD" id="cd00156">
    <property type="entry name" value="REC"/>
    <property type="match status" value="1"/>
</dbReference>